<evidence type="ECO:0000313" key="1">
    <source>
        <dbReference type="EMBL" id="JAE15720.1"/>
    </source>
</evidence>
<sequence length="56" mass="6682">MYKSQCTMFKMQAARNIVYLVRGQPQLIHTSRTHISRESSVSFFFFFNREIHLGIK</sequence>
<name>A0A0A9FS70_ARUDO</name>
<accession>A0A0A9FS70</accession>
<organism evidence="1">
    <name type="scientific">Arundo donax</name>
    <name type="common">Giant reed</name>
    <name type="synonym">Donax arundinaceus</name>
    <dbReference type="NCBI Taxonomy" id="35708"/>
    <lineage>
        <taxon>Eukaryota</taxon>
        <taxon>Viridiplantae</taxon>
        <taxon>Streptophyta</taxon>
        <taxon>Embryophyta</taxon>
        <taxon>Tracheophyta</taxon>
        <taxon>Spermatophyta</taxon>
        <taxon>Magnoliopsida</taxon>
        <taxon>Liliopsida</taxon>
        <taxon>Poales</taxon>
        <taxon>Poaceae</taxon>
        <taxon>PACMAD clade</taxon>
        <taxon>Arundinoideae</taxon>
        <taxon>Arundineae</taxon>
        <taxon>Arundo</taxon>
    </lineage>
</organism>
<protein>
    <submittedName>
        <fullName evidence="1">Uncharacterized protein</fullName>
    </submittedName>
</protein>
<reference evidence="1" key="1">
    <citation type="submission" date="2014-09" db="EMBL/GenBank/DDBJ databases">
        <authorList>
            <person name="Magalhaes I.L.F."/>
            <person name="Oliveira U."/>
            <person name="Santos F.R."/>
            <person name="Vidigal T.H.D.A."/>
            <person name="Brescovit A.D."/>
            <person name="Santos A.J."/>
        </authorList>
    </citation>
    <scope>NUCLEOTIDE SEQUENCE</scope>
    <source>
        <tissue evidence="1">Shoot tissue taken approximately 20 cm above the soil surface</tissue>
    </source>
</reference>
<dbReference type="EMBL" id="GBRH01182176">
    <property type="protein sequence ID" value="JAE15720.1"/>
    <property type="molecule type" value="Transcribed_RNA"/>
</dbReference>
<proteinExistence type="predicted"/>
<dbReference type="AlphaFoldDB" id="A0A0A9FS70"/>
<reference evidence="1" key="2">
    <citation type="journal article" date="2015" name="Data Brief">
        <title>Shoot transcriptome of the giant reed, Arundo donax.</title>
        <authorList>
            <person name="Barrero R.A."/>
            <person name="Guerrero F.D."/>
            <person name="Moolhuijzen P."/>
            <person name="Goolsby J.A."/>
            <person name="Tidwell J."/>
            <person name="Bellgard S.E."/>
            <person name="Bellgard M.I."/>
        </authorList>
    </citation>
    <scope>NUCLEOTIDE SEQUENCE</scope>
    <source>
        <tissue evidence="1">Shoot tissue taken approximately 20 cm above the soil surface</tissue>
    </source>
</reference>